<proteinExistence type="predicted"/>
<evidence type="ECO:0000256" key="1">
    <source>
        <dbReference type="SAM" id="MobiDB-lite"/>
    </source>
</evidence>
<gene>
    <name evidence="2" type="ORF">A3D08_00900</name>
</gene>
<sequence>MLRIHEDLVKRLRVIPNPEVHWRIQSSSDPFLTKWCVHVDWEEDGSFAGGRISIGYARTIRGFAIGPPSLYHMVTGVGVDTRKVGENPLVRNVFEGFSAILTAVATVNAIALETELGVVHIARANGNSRAFFERFKEAGIYDHCNFAGERLGWEKSVSGYTFYSASYPIAGLEPLKRFIIPEARDMLLSCREEVMRAQVEKSEQEEEWPHLSLGSDELDG</sequence>
<comment type="caution">
    <text evidence="2">The sequence shown here is derived from an EMBL/GenBank/DDBJ whole genome shotgun (WGS) entry which is preliminary data.</text>
</comment>
<name>A0A1F7HK03_9BACT</name>
<reference evidence="2 3" key="1">
    <citation type="journal article" date="2016" name="Nat. Commun.">
        <title>Thousands of microbial genomes shed light on interconnected biogeochemical processes in an aquifer system.</title>
        <authorList>
            <person name="Anantharaman K."/>
            <person name="Brown C.T."/>
            <person name="Hug L.A."/>
            <person name="Sharon I."/>
            <person name="Castelle C.J."/>
            <person name="Probst A.J."/>
            <person name="Thomas B.C."/>
            <person name="Singh A."/>
            <person name="Wilkins M.J."/>
            <person name="Karaoz U."/>
            <person name="Brodie E.L."/>
            <person name="Williams K.H."/>
            <person name="Hubbard S.S."/>
            <person name="Banfield J.F."/>
        </authorList>
    </citation>
    <scope>NUCLEOTIDE SEQUENCE [LARGE SCALE GENOMIC DNA]</scope>
</reference>
<accession>A0A1F7HK03</accession>
<dbReference type="AlphaFoldDB" id="A0A1F7HK03"/>
<evidence type="ECO:0000313" key="2">
    <source>
        <dbReference type="EMBL" id="OGK31316.1"/>
    </source>
</evidence>
<feature type="region of interest" description="Disordered" evidence="1">
    <location>
        <begin position="200"/>
        <end position="220"/>
    </location>
</feature>
<dbReference type="Proteomes" id="UP000178098">
    <property type="component" value="Unassembled WGS sequence"/>
</dbReference>
<evidence type="ECO:0000313" key="3">
    <source>
        <dbReference type="Proteomes" id="UP000178098"/>
    </source>
</evidence>
<protein>
    <submittedName>
        <fullName evidence="2">Uncharacterized protein</fullName>
    </submittedName>
</protein>
<organism evidence="2 3">
    <name type="scientific">Candidatus Roizmanbacteria bacterium RIFCSPHIGHO2_02_FULL_43_11</name>
    <dbReference type="NCBI Taxonomy" id="1802043"/>
    <lineage>
        <taxon>Bacteria</taxon>
        <taxon>Candidatus Roizmaniibacteriota</taxon>
    </lineage>
</organism>
<dbReference type="EMBL" id="MFZT01000021">
    <property type="protein sequence ID" value="OGK31316.1"/>
    <property type="molecule type" value="Genomic_DNA"/>
</dbReference>